<protein>
    <submittedName>
        <fullName evidence="4">Unnamed protein product</fullName>
    </submittedName>
</protein>
<dbReference type="AlphaFoldDB" id="A0A9W6X6X2"/>
<evidence type="ECO:0000256" key="1">
    <source>
        <dbReference type="ARBA" id="ARBA00001968"/>
    </source>
</evidence>
<evidence type="ECO:0000313" key="4">
    <source>
        <dbReference type="EMBL" id="GMF32748.1"/>
    </source>
</evidence>
<dbReference type="GO" id="GO:0046872">
    <property type="term" value="F:metal ion binding"/>
    <property type="evidence" value="ECO:0007669"/>
    <property type="project" value="UniProtKB-KW"/>
</dbReference>
<evidence type="ECO:0000259" key="3">
    <source>
        <dbReference type="Pfam" id="PF13359"/>
    </source>
</evidence>
<accession>A0A9W6X6X2</accession>
<keyword evidence="2" id="KW-0479">Metal-binding</keyword>
<comment type="caution">
    <text evidence="4">The sequence shown here is derived from an EMBL/GenBank/DDBJ whole genome shotgun (WGS) entry which is preliminary data.</text>
</comment>
<evidence type="ECO:0000256" key="2">
    <source>
        <dbReference type="ARBA" id="ARBA00022723"/>
    </source>
</evidence>
<organism evidence="4 5">
    <name type="scientific">Phytophthora fragariaefolia</name>
    <dbReference type="NCBI Taxonomy" id="1490495"/>
    <lineage>
        <taxon>Eukaryota</taxon>
        <taxon>Sar</taxon>
        <taxon>Stramenopiles</taxon>
        <taxon>Oomycota</taxon>
        <taxon>Peronosporomycetes</taxon>
        <taxon>Peronosporales</taxon>
        <taxon>Peronosporaceae</taxon>
        <taxon>Phytophthora</taxon>
    </lineage>
</organism>
<proteinExistence type="predicted"/>
<dbReference type="InterPro" id="IPR027806">
    <property type="entry name" value="HARBI1_dom"/>
</dbReference>
<feature type="domain" description="DDE Tnp4" evidence="3">
    <location>
        <begin position="76"/>
        <end position="191"/>
    </location>
</feature>
<dbReference type="OrthoDB" id="125364at2759"/>
<dbReference type="Pfam" id="PF13359">
    <property type="entry name" value="DDE_Tnp_4"/>
    <property type="match status" value="1"/>
</dbReference>
<keyword evidence="5" id="KW-1185">Reference proteome</keyword>
<comment type="cofactor">
    <cofactor evidence="1">
        <name>a divalent metal cation</name>
        <dbReference type="ChEBI" id="CHEBI:60240"/>
    </cofactor>
</comment>
<sequence length="199" mass="22402">MFLTSLKHCGKWDVLASVFKIKSPTFQKVITSFATVVSSFLYKRFVVSAADKSTIETLVLGGNTFRNNPYARYATDVTSQHTTMPSGQIKERSAYYSAKHHLHGYKTEVSVLPNGQSINCTNHYPGSEADIEIFRHNAEFHLQHLLKSNKDTELIDEGPLRDKYPETWAVLADKGYQGLAEDFRAIAPFKKPLMGNLTI</sequence>
<evidence type="ECO:0000313" key="5">
    <source>
        <dbReference type="Proteomes" id="UP001165121"/>
    </source>
</evidence>
<dbReference type="Proteomes" id="UP001165121">
    <property type="component" value="Unassembled WGS sequence"/>
</dbReference>
<name>A0A9W6X6X2_9STRA</name>
<gene>
    <name evidence="4" type="ORF">Pfra01_000789000</name>
</gene>
<dbReference type="EMBL" id="BSXT01000708">
    <property type="protein sequence ID" value="GMF32748.1"/>
    <property type="molecule type" value="Genomic_DNA"/>
</dbReference>
<reference evidence="4" key="1">
    <citation type="submission" date="2023-04" db="EMBL/GenBank/DDBJ databases">
        <title>Phytophthora fragariaefolia NBRC 109709.</title>
        <authorList>
            <person name="Ichikawa N."/>
            <person name="Sato H."/>
            <person name="Tonouchi N."/>
        </authorList>
    </citation>
    <scope>NUCLEOTIDE SEQUENCE</scope>
    <source>
        <strain evidence="4">NBRC 109709</strain>
    </source>
</reference>